<organism evidence="1 2">
    <name type="scientific">Oryza meyeriana var. granulata</name>
    <dbReference type="NCBI Taxonomy" id="110450"/>
    <lineage>
        <taxon>Eukaryota</taxon>
        <taxon>Viridiplantae</taxon>
        <taxon>Streptophyta</taxon>
        <taxon>Embryophyta</taxon>
        <taxon>Tracheophyta</taxon>
        <taxon>Spermatophyta</taxon>
        <taxon>Magnoliopsida</taxon>
        <taxon>Liliopsida</taxon>
        <taxon>Poales</taxon>
        <taxon>Poaceae</taxon>
        <taxon>BOP clade</taxon>
        <taxon>Oryzoideae</taxon>
        <taxon>Oryzeae</taxon>
        <taxon>Oryzinae</taxon>
        <taxon>Oryza</taxon>
        <taxon>Oryza meyeriana</taxon>
    </lineage>
</organism>
<dbReference type="InterPro" id="IPR043128">
    <property type="entry name" value="Rev_trsase/Diguanyl_cyclase"/>
</dbReference>
<evidence type="ECO:0000313" key="1">
    <source>
        <dbReference type="EMBL" id="KAF0911769.1"/>
    </source>
</evidence>
<evidence type="ECO:0008006" key="3">
    <source>
        <dbReference type="Google" id="ProtNLM"/>
    </source>
</evidence>
<dbReference type="EMBL" id="SPHZ02000006">
    <property type="protein sequence ID" value="KAF0911769.1"/>
    <property type="molecule type" value="Genomic_DNA"/>
</dbReference>
<name>A0A6G1DH64_9ORYZ</name>
<dbReference type="Proteomes" id="UP000479710">
    <property type="component" value="Unassembled WGS sequence"/>
</dbReference>
<dbReference type="InterPro" id="IPR043502">
    <property type="entry name" value="DNA/RNA_pol_sf"/>
</dbReference>
<dbReference type="Gene3D" id="3.30.70.270">
    <property type="match status" value="1"/>
</dbReference>
<comment type="caution">
    <text evidence="1">The sequence shown here is derived from an EMBL/GenBank/DDBJ whole genome shotgun (WGS) entry which is preliminary data.</text>
</comment>
<protein>
    <recommendedName>
        <fullName evidence="3">t-SNARE coiled-coil homology domain-containing protein</fullName>
    </recommendedName>
</protein>
<dbReference type="SUPFAM" id="SSF56672">
    <property type="entry name" value="DNA/RNA polymerases"/>
    <property type="match status" value="1"/>
</dbReference>
<evidence type="ECO:0000313" key="2">
    <source>
        <dbReference type="Proteomes" id="UP000479710"/>
    </source>
</evidence>
<reference evidence="1 2" key="1">
    <citation type="submission" date="2019-11" db="EMBL/GenBank/DDBJ databases">
        <title>Whole genome sequence of Oryza granulata.</title>
        <authorList>
            <person name="Li W."/>
        </authorList>
    </citation>
    <scope>NUCLEOTIDE SEQUENCE [LARGE SCALE GENOMIC DNA]</scope>
    <source>
        <strain evidence="2">cv. Menghai</strain>
        <tissue evidence="1">Leaf</tissue>
    </source>
</reference>
<gene>
    <name evidence="1" type="ORF">E2562_012277</name>
</gene>
<accession>A0A6G1DH64</accession>
<keyword evidence="2" id="KW-1185">Reference proteome</keyword>
<dbReference type="AlphaFoldDB" id="A0A6G1DH64"/>
<proteinExistence type="predicted"/>
<dbReference type="OrthoDB" id="10068564at2759"/>
<sequence>MATDSTPAAPVDGAAIAARLDDILHRMDRQDGQLSTINRRLESHDLRVARVEKAIGIGADGKELRRHHLVLKRPKCLFGVSSVSYLGHVISATGVAMD</sequence>